<proteinExistence type="predicted"/>
<keyword evidence="1" id="KW-0812">Transmembrane</keyword>
<dbReference type="Gramene" id="PHT89404">
    <property type="protein sequence ID" value="PHT89404"/>
    <property type="gene ID" value="T459_04517"/>
</dbReference>
<reference evidence="2 3" key="2">
    <citation type="journal article" date="2017" name="Genome Biol.">
        <title>New reference genome sequences of hot pepper reveal the massive evolution of plant disease-resistance genes by retroduplication.</title>
        <authorList>
            <person name="Kim S."/>
            <person name="Park J."/>
            <person name="Yeom S.I."/>
            <person name="Kim Y.M."/>
            <person name="Seo E."/>
            <person name="Kim K.T."/>
            <person name="Kim M.S."/>
            <person name="Lee J.M."/>
            <person name="Cheong K."/>
            <person name="Shin H.S."/>
            <person name="Kim S.B."/>
            <person name="Han K."/>
            <person name="Lee J."/>
            <person name="Park M."/>
            <person name="Lee H.A."/>
            <person name="Lee H.Y."/>
            <person name="Lee Y."/>
            <person name="Oh S."/>
            <person name="Lee J.H."/>
            <person name="Choi E."/>
            <person name="Choi E."/>
            <person name="Lee S.E."/>
            <person name="Jeon J."/>
            <person name="Kim H."/>
            <person name="Choi G."/>
            <person name="Song H."/>
            <person name="Lee J."/>
            <person name="Lee S.C."/>
            <person name="Kwon J.K."/>
            <person name="Lee H.Y."/>
            <person name="Koo N."/>
            <person name="Hong Y."/>
            <person name="Kim R.W."/>
            <person name="Kang W.H."/>
            <person name="Huh J.H."/>
            <person name="Kang B.C."/>
            <person name="Yang T.J."/>
            <person name="Lee Y.H."/>
            <person name="Bennetzen J.L."/>
            <person name="Choi D."/>
        </authorList>
    </citation>
    <scope>NUCLEOTIDE SEQUENCE [LARGE SCALE GENOMIC DNA]</scope>
    <source>
        <strain evidence="3">cv. CM334</strain>
    </source>
</reference>
<sequence>MSGPLLTYLAAGGSAFAGHSHYGSWAAMLGIIGGALASVLNTIEHGGQVGMDDLSLLEMCLNLQELSDSTSSYRVDLRAELR</sequence>
<comment type="caution">
    <text evidence="2">The sequence shown here is derived from an EMBL/GenBank/DDBJ whole genome shotgun (WGS) entry which is preliminary data.</text>
</comment>
<name>A0A2G3A5A3_CAPAN</name>
<protein>
    <submittedName>
        <fullName evidence="2">Uncharacterized protein</fullName>
    </submittedName>
</protein>
<dbReference type="STRING" id="4072.A0A2G3A5A3"/>
<dbReference type="PANTHER" id="PTHR33358:SF12">
    <property type="entry name" value="F-BOX PROTEIN WITH A DOMAIN PROTEIN"/>
    <property type="match status" value="1"/>
</dbReference>
<dbReference type="Pfam" id="PF14476">
    <property type="entry name" value="Chloroplast_duf"/>
    <property type="match status" value="1"/>
</dbReference>
<feature type="transmembrane region" description="Helical" evidence="1">
    <location>
        <begin position="25"/>
        <end position="43"/>
    </location>
</feature>
<evidence type="ECO:0000313" key="3">
    <source>
        <dbReference type="Proteomes" id="UP000222542"/>
    </source>
</evidence>
<reference evidence="2 3" key="1">
    <citation type="journal article" date="2014" name="Nat. Genet.">
        <title>Genome sequence of the hot pepper provides insights into the evolution of pungency in Capsicum species.</title>
        <authorList>
            <person name="Kim S."/>
            <person name="Park M."/>
            <person name="Yeom S.I."/>
            <person name="Kim Y.M."/>
            <person name="Lee J.M."/>
            <person name="Lee H.A."/>
            <person name="Seo E."/>
            <person name="Choi J."/>
            <person name="Cheong K."/>
            <person name="Kim K.T."/>
            <person name="Jung K."/>
            <person name="Lee G.W."/>
            <person name="Oh S.K."/>
            <person name="Bae C."/>
            <person name="Kim S.B."/>
            <person name="Lee H.Y."/>
            <person name="Kim S.Y."/>
            <person name="Kim M.S."/>
            <person name="Kang B.C."/>
            <person name="Jo Y.D."/>
            <person name="Yang H.B."/>
            <person name="Jeong H.J."/>
            <person name="Kang W.H."/>
            <person name="Kwon J.K."/>
            <person name="Shin C."/>
            <person name="Lim J.Y."/>
            <person name="Park J.H."/>
            <person name="Huh J.H."/>
            <person name="Kim J.S."/>
            <person name="Kim B.D."/>
            <person name="Cohen O."/>
            <person name="Paran I."/>
            <person name="Suh M.C."/>
            <person name="Lee S.B."/>
            <person name="Kim Y.K."/>
            <person name="Shin Y."/>
            <person name="Noh S.J."/>
            <person name="Park J."/>
            <person name="Seo Y.S."/>
            <person name="Kwon S.Y."/>
            <person name="Kim H.A."/>
            <person name="Park J.M."/>
            <person name="Kim H.J."/>
            <person name="Choi S.B."/>
            <person name="Bosland P.W."/>
            <person name="Reeves G."/>
            <person name="Jo S.H."/>
            <person name="Lee B.W."/>
            <person name="Cho H.T."/>
            <person name="Choi H.S."/>
            <person name="Lee M.S."/>
            <person name="Yu Y."/>
            <person name="Do Choi Y."/>
            <person name="Park B.S."/>
            <person name="van Deynze A."/>
            <person name="Ashrafi H."/>
            <person name="Hill T."/>
            <person name="Kim W.T."/>
            <person name="Pai H.S."/>
            <person name="Ahn H.K."/>
            <person name="Yeam I."/>
            <person name="Giovannoni J.J."/>
            <person name="Rose J.K."/>
            <person name="Sorensen I."/>
            <person name="Lee S.J."/>
            <person name="Kim R.W."/>
            <person name="Choi I.Y."/>
            <person name="Choi B.S."/>
            <person name="Lim J.S."/>
            <person name="Lee Y.H."/>
            <person name="Choi D."/>
        </authorList>
    </citation>
    <scope>NUCLEOTIDE SEQUENCE [LARGE SCALE GENOMIC DNA]</scope>
    <source>
        <strain evidence="3">cv. CM334</strain>
    </source>
</reference>
<dbReference type="InterPro" id="IPR027949">
    <property type="entry name" value="Chloroplast_duf"/>
</dbReference>
<dbReference type="PANTHER" id="PTHR33358">
    <property type="entry name" value="F-BOX PROTEIN WITH A DOMAIN PROTEIN"/>
    <property type="match status" value="1"/>
</dbReference>
<evidence type="ECO:0000256" key="1">
    <source>
        <dbReference type="SAM" id="Phobius"/>
    </source>
</evidence>
<dbReference type="AlphaFoldDB" id="A0A2G3A5A3"/>
<gene>
    <name evidence="2" type="ORF">T459_04517</name>
</gene>
<evidence type="ECO:0000313" key="2">
    <source>
        <dbReference type="EMBL" id="PHT89404.1"/>
    </source>
</evidence>
<dbReference type="Proteomes" id="UP000222542">
    <property type="component" value="Unassembled WGS sequence"/>
</dbReference>
<organism evidence="2 3">
    <name type="scientific">Capsicum annuum</name>
    <name type="common">Capsicum pepper</name>
    <dbReference type="NCBI Taxonomy" id="4072"/>
    <lineage>
        <taxon>Eukaryota</taxon>
        <taxon>Viridiplantae</taxon>
        <taxon>Streptophyta</taxon>
        <taxon>Embryophyta</taxon>
        <taxon>Tracheophyta</taxon>
        <taxon>Spermatophyta</taxon>
        <taxon>Magnoliopsida</taxon>
        <taxon>eudicotyledons</taxon>
        <taxon>Gunneridae</taxon>
        <taxon>Pentapetalae</taxon>
        <taxon>asterids</taxon>
        <taxon>lamiids</taxon>
        <taxon>Solanales</taxon>
        <taxon>Solanaceae</taxon>
        <taxon>Solanoideae</taxon>
        <taxon>Capsiceae</taxon>
        <taxon>Capsicum</taxon>
    </lineage>
</organism>
<keyword evidence="3" id="KW-1185">Reference proteome</keyword>
<keyword evidence="1" id="KW-1133">Transmembrane helix</keyword>
<dbReference type="EMBL" id="AYRZ02000002">
    <property type="protein sequence ID" value="PHT89404.1"/>
    <property type="molecule type" value="Genomic_DNA"/>
</dbReference>
<accession>A0A2G3A5A3</accession>
<keyword evidence="1" id="KW-0472">Membrane</keyword>